<dbReference type="GO" id="GO:0006886">
    <property type="term" value="P:intracellular protein transport"/>
    <property type="evidence" value="ECO:0000318"/>
    <property type="project" value="GO_Central"/>
</dbReference>
<dbReference type="KEGG" id="dpp:DICPUDRAFT_26866"/>
<comment type="subcellular location">
    <subcellularLocation>
        <location evidence="1">Golgi apparatus membrane</location>
        <topology evidence="1">Single-pass type IV membrane protein</topology>
    </subcellularLocation>
</comment>
<dbReference type="SUPFAM" id="SSF47661">
    <property type="entry name" value="t-snare proteins"/>
    <property type="match status" value="1"/>
</dbReference>
<reference evidence="13" key="1">
    <citation type="journal article" date="2011" name="Genome Biol.">
        <title>Comparative genomics of the social amoebae Dictyostelium discoideum and Dictyostelium purpureum.</title>
        <authorList>
            <consortium name="US DOE Joint Genome Institute (JGI-PGF)"/>
            <person name="Sucgang R."/>
            <person name="Kuo A."/>
            <person name="Tian X."/>
            <person name="Salerno W."/>
            <person name="Parikh A."/>
            <person name="Feasley C.L."/>
            <person name="Dalin E."/>
            <person name="Tu H."/>
            <person name="Huang E."/>
            <person name="Barry K."/>
            <person name="Lindquist E."/>
            <person name="Shapiro H."/>
            <person name="Bruce D."/>
            <person name="Schmutz J."/>
            <person name="Salamov A."/>
            <person name="Fey P."/>
            <person name="Gaudet P."/>
            <person name="Anjard C."/>
            <person name="Babu M.M."/>
            <person name="Basu S."/>
            <person name="Bushmanova Y."/>
            <person name="van der Wel H."/>
            <person name="Katoh-Kurasawa M."/>
            <person name="Dinh C."/>
            <person name="Coutinho P.M."/>
            <person name="Saito T."/>
            <person name="Elias M."/>
            <person name="Schaap P."/>
            <person name="Kay R.R."/>
            <person name="Henrissat B."/>
            <person name="Eichinger L."/>
            <person name="Rivero F."/>
            <person name="Putnam N.H."/>
            <person name="West C.M."/>
            <person name="Loomis W.F."/>
            <person name="Chisholm R.L."/>
            <person name="Shaulsky G."/>
            <person name="Strassmann J.E."/>
            <person name="Queller D.C."/>
            <person name="Kuspa A."/>
            <person name="Grigoriev I.V."/>
        </authorList>
    </citation>
    <scope>NUCLEOTIDE SEQUENCE [LARGE SCALE GENOMIC DNA]</scope>
    <source>
        <strain evidence="13">QSDP1</strain>
    </source>
</reference>
<dbReference type="PROSITE" id="PS50192">
    <property type="entry name" value="T_SNARE"/>
    <property type="match status" value="1"/>
</dbReference>
<keyword evidence="9 10" id="KW-0472">Membrane</keyword>
<evidence type="ECO:0000256" key="5">
    <source>
        <dbReference type="ARBA" id="ARBA00022927"/>
    </source>
</evidence>
<dbReference type="PANTHER" id="PTHR19957:SF83">
    <property type="entry name" value="SYNTAXIN-16"/>
    <property type="match status" value="1"/>
</dbReference>
<dbReference type="GO" id="GO:0000139">
    <property type="term" value="C:Golgi membrane"/>
    <property type="evidence" value="ECO:0007669"/>
    <property type="project" value="UniProtKB-SubCell"/>
</dbReference>
<name>F0Z9A6_DICPU</name>
<dbReference type="PANTHER" id="PTHR19957">
    <property type="entry name" value="SYNTAXIN"/>
    <property type="match status" value="1"/>
</dbReference>
<comment type="similarity">
    <text evidence="2">Belongs to the syntaxin family.</text>
</comment>
<evidence type="ECO:0000259" key="11">
    <source>
        <dbReference type="PROSITE" id="PS50192"/>
    </source>
</evidence>
<dbReference type="OMA" id="DFRRCHA"/>
<dbReference type="GeneID" id="10509901"/>
<keyword evidence="7" id="KW-0333">Golgi apparatus</keyword>
<dbReference type="GO" id="GO:0005484">
    <property type="term" value="F:SNAP receptor activity"/>
    <property type="evidence" value="ECO:0000318"/>
    <property type="project" value="GO_Central"/>
</dbReference>
<evidence type="ECO:0000256" key="1">
    <source>
        <dbReference type="ARBA" id="ARBA00004409"/>
    </source>
</evidence>
<gene>
    <name evidence="12" type="ORF">DICPUDRAFT_26866</name>
</gene>
<keyword evidence="13" id="KW-1185">Reference proteome</keyword>
<dbReference type="Proteomes" id="UP000001064">
    <property type="component" value="Unassembled WGS sequence"/>
</dbReference>
<dbReference type="GO" id="GO:0000149">
    <property type="term" value="F:SNARE binding"/>
    <property type="evidence" value="ECO:0000318"/>
    <property type="project" value="GO_Central"/>
</dbReference>
<evidence type="ECO:0000313" key="12">
    <source>
        <dbReference type="EMBL" id="EGC39438.1"/>
    </source>
</evidence>
<organism evidence="12 13">
    <name type="scientific">Dictyostelium purpureum</name>
    <name type="common">Slime mold</name>
    <dbReference type="NCBI Taxonomy" id="5786"/>
    <lineage>
        <taxon>Eukaryota</taxon>
        <taxon>Amoebozoa</taxon>
        <taxon>Evosea</taxon>
        <taxon>Eumycetozoa</taxon>
        <taxon>Dictyostelia</taxon>
        <taxon>Dictyosteliales</taxon>
        <taxon>Dictyosteliaceae</taxon>
        <taxon>Dictyostelium</taxon>
    </lineage>
</organism>
<evidence type="ECO:0000313" key="13">
    <source>
        <dbReference type="Proteomes" id="UP000001064"/>
    </source>
</evidence>
<dbReference type="RefSeq" id="XP_003283996.1">
    <property type="nucleotide sequence ID" value="XM_003283948.1"/>
</dbReference>
<dbReference type="GO" id="GO:0006906">
    <property type="term" value="P:vesicle fusion"/>
    <property type="evidence" value="ECO:0000318"/>
    <property type="project" value="GO_Central"/>
</dbReference>
<evidence type="ECO:0000256" key="4">
    <source>
        <dbReference type="ARBA" id="ARBA00022692"/>
    </source>
</evidence>
<keyword evidence="4 10" id="KW-0812">Transmembrane</keyword>
<feature type="domain" description="T-SNARE coiled-coil homology" evidence="11">
    <location>
        <begin position="226"/>
        <end position="288"/>
    </location>
</feature>
<protein>
    <recommendedName>
        <fullName evidence="11">t-SNARE coiled-coil homology domain-containing protein</fullName>
    </recommendedName>
</protein>
<dbReference type="InParanoid" id="F0Z9A6"/>
<dbReference type="Gene3D" id="1.20.58.70">
    <property type="match status" value="1"/>
</dbReference>
<dbReference type="InterPro" id="IPR010989">
    <property type="entry name" value="SNARE"/>
</dbReference>
<evidence type="ECO:0000256" key="7">
    <source>
        <dbReference type="ARBA" id="ARBA00023034"/>
    </source>
</evidence>
<evidence type="ECO:0000256" key="6">
    <source>
        <dbReference type="ARBA" id="ARBA00022989"/>
    </source>
</evidence>
<dbReference type="STRING" id="5786.F0Z9A6"/>
<feature type="transmembrane region" description="Helical" evidence="10">
    <location>
        <begin position="299"/>
        <end position="318"/>
    </location>
</feature>
<dbReference type="AlphaFoldDB" id="F0Z9A6"/>
<accession>F0Z9A6</accession>
<evidence type="ECO:0000256" key="10">
    <source>
        <dbReference type="SAM" id="Phobius"/>
    </source>
</evidence>
<dbReference type="InterPro" id="IPR000727">
    <property type="entry name" value="T_SNARE_dom"/>
</dbReference>
<keyword evidence="5" id="KW-0653">Protein transport</keyword>
<evidence type="ECO:0000256" key="2">
    <source>
        <dbReference type="ARBA" id="ARBA00009063"/>
    </source>
</evidence>
<dbReference type="GO" id="GO:0012505">
    <property type="term" value="C:endomembrane system"/>
    <property type="evidence" value="ECO:0000318"/>
    <property type="project" value="GO_Central"/>
</dbReference>
<evidence type="ECO:0000256" key="8">
    <source>
        <dbReference type="ARBA" id="ARBA00023054"/>
    </source>
</evidence>
<dbReference type="VEuPathDB" id="AmoebaDB:DICPUDRAFT_26866"/>
<sequence length="322" mass="37255">MTTRDRTPSYLLLKSEFQNGRKVHKKYEVINGREFTGIAPLLSYKDGASKKIVHEGYRQLPKLQEEEMLPLWLHKTSDIDNSLTKISDLVVKLKSYHANNLLPNMGDSSKLEKSIEITTQEITRLFHKTKDLINRFSLDSNISGDHLKLKKNIQASKLDKLHVLSLYFRQIQRSYLSALQKRTNSFQDIYKNNRAKVEDFDDDDEENETFSFGFTTEQIAMVDEMTENITKRDKEIRQLLVSIADLSSLFNDISILANQQSGVLDNIENNLNDVEGSTIATISNLEDTNRYHKEYRSRLCILMVLICLVTSMFAIYILKIIF</sequence>
<dbReference type="GO" id="GO:0048278">
    <property type="term" value="P:vesicle docking"/>
    <property type="evidence" value="ECO:0000318"/>
    <property type="project" value="GO_Central"/>
</dbReference>
<dbReference type="CDD" id="cd15845">
    <property type="entry name" value="SNARE_syntaxin16"/>
    <property type="match status" value="1"/>
</dbReference>
<dbReference type="GO" id="GO:0031201">
    <property type="term" value="C:SNARE complex"/>
    <property type="evidence" value="ECO:0000318"/>
    <property type="project" value="GO_Central"/>
</dbReference>
<proteinExistence type="inferred from homology"/>
<evidence type="ECO:0000256" key="3">
    <source>
        <dbReference type="ARBA" id="ARBA00022448"/>
    </source>
</evidence>
<keyword evidence="3" id="KW-0813">Transport</keyword>
<evidence type="ECO:0000256" key="9">
    <source>
        <dbReference type="ARBA" id="ARBA00023136"/>
    </source>
</evidence>
<dbReference type="InterPro" id="IPR045242">
    <property type="entry name" value="Syntaxin"/>
</dbReference>
<dbReference type="OrthoDB" id="28875at2759"/>
<dbReference type="eggNOG" id="KOG0809">
    <property type="taxonomic scope" value="Eukaryota"/>
</dbReference>
<keyword evidence="6 10" id="KW-1133">Transmembrane helix</keyword>
<keyword evidence="8" id="KW-0175">Coiled coil</keyword>
<dbReference type="EMBL" id="GL870957">
    <property type="protein sequence ID" value="EGC39438.1"/>
    <property type="molecule type" value="Genomic_DNA"/>
</dbReference>